<proteinExistence type="predicted"/>
<organism evidence="2 3">
    <name type="scientific">Hamiltosporidium tvaerminnensis</name>
    <dbReference type="NCBI Taxonomy" id="1176355"/>
    <lineage>
        <taxon>Eukaryota</taxon>
        <taxon>Fungi</taxon>
        <taxon>Fungi incertae sedis</taxon>
        <taxon>Microsporidia</taxon>
        <taxon>Dubosqiidae</taxon>
        <taxon>Hamiltosporidium</taxon>
    </lineage>
</organism>
<dbReference type="AlphaFoldDB" id="A0A4Q9LCH4"/>
<name>A0A4Q9LCH4_9MICR</name>
<accession>A0A4Q9LCH4</accession>
<keyword evidence="1" id="KW-0472">Membrane</keyword>
<keyword evidence="1" id="KW-0812">Transmembrane</keyword>
<protein>
    <submittedName>
        <fullName evidence="2">Uncharacterized protein</fullName>
    </submittedName>
</protein>
<dbReference type="VEuPathDB" id="MicrosporidiaDB:CWI37_0004p0010"/>
<feature type="transmembrane region" description="Helical" evidence="1">
    <location>
        <begin position="6"/>
        <end position="27"/>
    </location>
</feature>
<dbReference type="Proteomes" id="UP000292362">
    <property type="component" value="Unassembled WGS sequence"/>
</dbReference>
<evidence type="ECO:0000256" key="1">
    <source>
        <dbReference type="SAM" id="Phobius"/>
    </source>
</evidence>
<dbReference type="EMBL" id="PITJ01000004">
    <property type="protein sequence ID" value="TBU05518.1"/>
    <property type="molecule type" value="Genomic_DNA"/>
</dbReference>
<reference evidence="2 3" key="1">
    <citation type="submission" date="2017-12" db="EMBL/GenBank/DDBJ databases">
        <authorList>
            <person name="Pombert J.-F."/>
            <person name="Haag K.L."/>
            <person name="Ebert D."/>
        </authorList>
    </citation>
    <scope>NUCLEOTIDE SEQUENCE [LARGE SCALE GENOMIC DNA]</scope>
    <source>
        <strain evidence="2">FI-OER-3-3</strain>
    </source>
</reference>
<evidence type="ECO:0000313" key="3">
    <source>
        <dbReference type="Proteomes" id="UP000292362"/>
    </source>
</evidence>
<gene>
    <name evidence="2" type="ORF">CWI37_0004p0010</name>
</gene>
<evidence type="ECO:0000313" key="2">
    <source>
        <dbReference type="EMBL" id="TBU05518.1"/>
    </source>
</evidence>
<sequence length="230" mass="26370">MNKKILWISFSLLTLIFVLGIFGLVSYKSAKKVIENFEADFKITSQSEYFKNLASMLGKNNIGMFEKKKDGLTFNVLNIYDKDDSDSLLEALKQKDKEKFIQLKDKLQFLNQGNSIRIEKFYTFEDLGSLAKIGLFFTKTNTLESVRKLALFIKARLDIHQNENGADDVFINTISQSVVETYCVHFKNESVISLGELQTFTLIYAEGNIKGSLTDYIAYIIEKSRKKESE</sequence>
<comment type="caution">
    <text evidence="2">The sequence shown here is derived from an EMBL/GenBank/DDBJ whole genome shotgun (WGS) entry which is preliminary data.</text>
</comment>
<keyword evidence="1" id="KW-1133">Transmembrane helix</keyword>